<keyword evidence="7" id="KW-1185">Reference proteome</keyword>
<keyword evidence="3" id="KW-0804">Transcription</keyword>
<dbReference type="Proteomes" id="UP001501020">
    <property type="component" value="Unassembled WGS sequence"/>
</dbReference>
<dbReference type="Pfam" id="PF21351">
    <property type="entry name" value="TetR_C_41"/>
    <property type="match status" value="1"/>
</dbReference>
<protein>
    <submittedName>
        <fullName evidence="6">TetR/AcrR family transcriptional regulator</fullName>
    </submittedName>
</protein>
<keyword evidence="1" id="KW-0805">Transcription regulation</keyword>
<organism evidence="6 7">
    <name type="scientific">Actinomadura napierensis</name>
    <dbReference type="NCBI Taxonomy" id="267854"/>
    <lineage>
        <taxon>Bacteria</taxon>
        <taxon>Bacillati</taxon>
        <taxon>Actinomycetota</taxon>
        <taxon>Actinomycetes</taxon>
        <taxon>Streptosporangiales</taxon>
        <taxon>Thermomonosporaceae</taxon>
        <taxon>Actinomadura</taxon>
    </lineage>
</organism>
<dbReference type="InterPro" id="IPR009057">
    <property type="entry name" value="Homeodomain-like_sf"/>
</dbReference>
<dbReference type="Gene3D" id="1.10.357.10">
    <property type="entry name" value="Tetracycline Repressor, domain 2"/>
    <property type="match status" value="1"/>
</dbReference>
<keyword evidence="2 4" id="KW-0238">DNA-binding</keyword>
<reference evidence="6 7" key="1">
    <citation type="journal article" date="2019" name="Int. J. Syst. Evol. Microbiol.">
        <title>The Global Catalogue of Microorganisms (GCM) 10K type strain sequencing project: providing services to taxonomists for standard genome sequencing and annotation.</title>
        <authorList>
            <consortium name="The Broad Institute Genomics Platform"/>
            <consortium name="The Broad Institute Genome Sequencing Center for Infectious Disease"/>
            <person name="Wu L."/>
            <person name="Ma J."/>
        </authorList>
    </citation>
    <scope>NUCLEOTIDE SEQUENCE [LARGE SCALE GENOMIC DNA]</scope>
    <source>
        <strain evidence="6 7">JCM 13850</strain>
    </source>
</reference>
<evidence type="ECO:0000256" key="1">
    <source>
        <dbReference type="ARBA" id="ARBA00023015"/>
    </source>
</evidence>
<dbReference type="Pfam" id="PF00440">
    <property type="entry name" value="TetR_N"/>
    <property type="match status" value="1"/>
</dbReference>
<dbReference type="PRINTS" id="PR00455">
    <property type="entry name" value="HTHTETR"/>
</dbReference>
<evidence type="ECO:0000256" key="3">
    <source>
        <dbReference type="ARBA" id="ARBA00023163"/>
    </source>
</evidence>
<dbReference type="PANTHER" id="PTHR30055:SF234">
    <property type="entry name" value="HTH-TYPE TRANSCRIPTIONAL REGULATOR BETI"/>
    <property type="match status" value="1"/>
</dbReference>
<comment type="caution">
    <text evidence="6">The sequence shown here is derived from an EMBL/GenBank/DDBJ whole genome shotgun (WGS) entry which is preliminary data.</text>
</comment>
<gene>
    <name evidence="6" type="ORF">GCM10009727_13050</name>
</gene>
<dbReference type="SUPFAM" id="SSF46689">
    <property type="entry name" value="Homeodomain-like"/>
    <property type="match status" value="1"/>
</dbReference>
<evidence type="ECO:0000256" key="4">
    <source>
        <dbReference type="PROSITE-ProRule" id="PRU00335"/>
    </source>
</evidence>
<dbReference type="InterPro" id="IPR050109">
    <property type="entry name" value="HTH-type_TetR-like_transc_reg"/>
</dbReference>
<accession>A0ABN2YCC5</accession>
<dbReference type="InterPro" id="IPR001647">
    <property type="entry name" value="HTH_TetR"/>
</dbReference>
<evidence type="ECO:0000313" key="7">
    <source>
        <dbReference type="Proteomes" id="UP001501020"/>
    </source>
</evidence>
<proteinExistence type="predicted"/>
<dbReference type="RefSeq" id="WP_344262525.1">
    <property type="nucleotide sequence ID" value="NZ_BAAAMR010000007.1"/>
</dbReference>
<dbReference type="PANTHER" id="PTHR30055">
    <property type="entry name" value="HTH-TYPE TRANSCRIPTIONAL REGULATOR RUTR"/>
    <property type="match status" value="1"/>
</dbReference>
<evidence type="ECO:0000259" key="5">
    <source>
        <dbReference type="PROSITE" id="PS50977"/>
    </source>
</evidence>
<dbReference type="PROSITE" id="PS50977">
    <property type="entry name" value="HTH_TETR_2"/>
    <property type="match status" value="1"/>
</dbReference>
<dbReference type="InterPro" id="IPR049484">
    <property type="entry name" value="Rv0078-like_C"/>
</dbReference>
<dbReference type="EMBL" id="BAAAMR010000007">
    <property type="protein sequence ID" value="GAA2125039.1"/>
    <property type="molecule type" value="Genomic_DNA"/>
</dbReference>
<feature type="domain" description="HTH tetR-type" evidence="5">
    <location>
        <begin position="10"/>
        <end position="70"/>
    </location>
</feature>
<sequence length="194" mass="21296">MRRTQEDRTRATRAALIAAARKLFAEHGYTAVSAEQIVAAAGVTRGALQHHFGDKKALFAEVLDQMEVELSQHIFVATDDPWELLTGGLTRFLDACEEPELVQIALRDAPAVLGWQAWREIEARHNLSLIEAGLTLAMDAGVIRRQPVRTLAHLLLSSCIEAALLIAAGHPRAETEQTLLTLLDGLRAPDRPAR</sequence>
<evidence type="ECO:0000256" key="2">
    <source>
        <dbReference type="ARBA" id="ARBA00023125"/>
    </source>
</evidence>
<evidence type="ECO:0000313" key="6">
    <source>
        <dbReference type="EMBL" id="GAA2125039.1"/>
    </source>
</evidence>
<name>A0ABN2YCC5_9ACTN</name>
<feature type="DNA-binding region" description="H-T-H motif" evidence="4">
    <location>
        <begin position="33"/>
        <end position="52"/>
    </location>
</feature>